<comment type="caution">
    <text evidence="11">The sequence shown here is derived from an EMBL/GenBank/DDBJ whole genome shotgun (WGS) entry which is preliminary data.</text>
</comment>
<dbReference type="Pfam" id="PF13677">
    <property type="entry name" value="MotB_plug"/>
    <property type="match status" value="1"/>
</dbReference>
<proteinExistence type="inferred from homology"/>
<evidence type="ECO:0000256" key="7">
    <source>
        <dbReference type="PROSITE-ProRule" id="PRU00473"/>
    </source>
</evidence>
<evidence type="ECO:0000256" key="8">
    <source>
        <dbReference type="SAM" id="MobiDB-lite"/>
    </source>
</evidence>
<protein>
    <recommendedName>
        <fullName evidence="10">OmpA-like domain-containing protein</fullName>
    </recommendedName>
</protein>
<evidence type="ECO:0000313" key="12">
    <source>
        <dbReference type="Proteomes" id="UP000305675"/>
    </source>
</evidence>
<keyword evidence="4 9" id="KW-0812">Transmembrane</keyword>
<feature type="region of interest" description="Disordered" evidence="8">
    <location>
        <begin position="299"/>
        <end position="323"/>
    </location>
</feature>
<keyword evidence="3" id="KW-1003">Cell membrane</keyword>
<dbReference type="SUPFAM" id="SSF103088">
    <property type="entry name" value="OmpA-like"/>
    <property type="match status" value="1"/>
</dbReference>
<dbReference type="InterPro" id="IPR050330">
    <property type="entry name" value="Bact_OuterMem_StrucFunc"/>
</dbReference>
<comment type="similarity">
    <text evidence="2">Belongs to the MotB family.</text>
</comment>
<feature type="domain" description="OmpA-like" evidence="10">
    <location>
        <begin position="172"/>
        <end position="290"/>
    </location>
</feature>
<evidence type="ECO:0000256" key="3">
    <source>
        <dbReference type="ARBA" id="ARBA00022475"/>
    </source>
</evidence>
<dbReference type="Gene3D" id="3.30.1330.60">
    <property type="entry name" value="OmpA-like domain"/>
    <property type="match status" value="1"/>
</dbReference>
<feature type="region of interest" description="Disordered" evidence="8">
    <location>
        <begin position="1"/>
        <end position="22"/>
    </location>
</feature>
<evidence type="ECO:0000256" key="9">
    <source>
        <dbReference type="SAM" id="Phobius"/>
    </source>
</evidence>
<dbReference type="Proteomes" id="UP000305675">
    <property type="component" value="Unassembled WGS sequence"/>
</dbReference>
<name>A0A4U1BMA2_9GAMM</name>
<evidence type="ECO:0000259" key="10">
    <source>
        <dbReference type="PROSITE" id="PS51123"/>
    </source>
</evidence>
<evidence type="ECO:0000256" key="5">
    <source>
        <dbReference type="ARBA" id="ARBA00022989"/>
    </source>
</evidence>
<organism evidence="11 12">
    <name type="scientific">Ferrimonas aestuarii</name>
    <dbReference type="NCBI Taxonomy" id="2569539"/>
    <lineage>
        <taxon>Bacteria</taxon>
        <taxon>Pseudomonadati</taxon>
        <taxon>Pseudomonadota</taxon>
        <taxon>Gammaproteobacteria</taxon>
        <taxon>Alteromonadales</taxon>
        <taxon>Ferrimonadaceae</taxon>
        <taxon>Ferrimonas</taxon>
    </lineage>
</organism>
<evidence type="ECO:0000256" key="6">
    <source>
        <dbReference type="ARBA" id="ARBA00023136"/>
    </source>
</evidence>
<gene>
    <name evidence="11" type="ORF">FCL42_12355</name>
</gene>
<accession>A0A4U1BMA2</accession>
<dbReference type="OrthoDB" id="9809186at2"/>
<evidence type="ECO:0000256" key="1">
    <source>
        <dbReference type="ARBA" id="ARBA00004162"/>
    </source>
</evidence>
<keyword evidence="12" id="KW-1185">Reference proteome</keyword>
<reference evidence="11 12" key="1">
    <citation type="submission" date="2019-04" db="EMBL/GenBank/DDBJ databases">
        <authorList>
            <person name="Hwang J.C."/>
        </authorList>
    </citation>
    <scope>NUCLEOTIDE SEQUENCE [LARGE SCALE GENOMIC DNA]</scope>
    <source>
        <strain evidence="11 12">IMCC35002</strain>
    </source>
</reference>
<evidence type="ECO:0000313" key="11">
    <source>
        <dbReference type="EMBL" id="TKB54597.1"/>
    </source>
</evidence>
<dbReference type="InterPro" id="IPR006665">
    <property type="entry name" value="OmpA-like"/>
</dbReference>
<feature type="transmembrane region" description="Helical" evidence="9">
    <location>
        <begin position="24"/>
        <end position="46"/>
    </location>
</feature>
<feature type="compositionally biased region" description="Basic residues" evidence="8">
    <location>
        <begin position="10"/>
        <end position="20"/>
    </location>
</feature>
<dbReference type="PROSITE" id="PS51123">
    <property type="entry name" value="OMPA_2"/>
    <property type="match status" value="1"/>
</dbReference>
<dbReference type="Pfam" id="PF00691">
    <property type="entry name" value="OmpA"/>
    <property type="match status" value="1"/>
</dbReference>
<keyword evidence="6 7" id="KW-0472">Membrane</keyword>
<dbReference type="EMBL" id="SWCJ01000008">
    <property type="protein sequence ID" value="TKB54597.1"/>
    <property type="molecule type" value="Genomic_DNA"/>
</dbReference>
<evidence type="ECO:0000256" key="2">
    <source>
        <dbReference type="ARBA" id="ARBA00008914"/>
    </source>
</evidence>
<dbReference type="GO" id="GO:0005886">
    <property type="term" value="C:plasma membrane"/>
    <property type="evidence" value="ECO:0007669"/>
    <property type="project" value="UniProtKB-SubCell"/>
</dbReference>
<evidence type="ECO:0000256" key="4">
    <source>
        <dbReference type="ARBA" id="ARBA00022692"/>
    </source>
</evidence>
<feature type="compositionally biased region" description="Polar residues" evidence="8">
    <location>
        <begin position="299"/>
        <end position="317"/>
    </location>
</feature>
<dbReference type="PANTHER" id="PTHR30329">
    <property type="entry name" value="STATOR ELEMENT OF FLAGELLAR MOTOR COMPLEX"/>
    <property type="match status" value="1"/>
</dbReference>
<dbReference type="InterPro" id="IPR036737">
    <property type="entry name" value="OmpA-like_sf"/>
</dbReference>
<dbReference type="PANTHER" id="PTHR30329:SF21">
    <property type="entry name" value="LIPOPROTEIN YIAD-RELATED"/>
    <property type="match status" value="1"/>
</dbReference>
<comment type="subcellular location">
    <subcellularLocation>
        <location evidence="1">Cell membrane</location>
        <topology evidence="1">Single-pass membrane protein</topology>
    </subcellularLocation>
</comment>
<dbReference type="InterPro" id="IPR025713">
    <property type="entry name" value="MotB-like_N_dom"/>
</dbReference>
<dbReference type="AlphaFoldDB" id="A0A4U1BMA2"/>
<sequence>MQHGKNPVIIKKKKKNKHGGSHGGAWKVAFADFTLAMMCFFMVMWLMQIADQQERKAIVQKLNGPPIEQGANPLATSVNSSIIDFEGRPSIDKAGIPATGTGAEQAGVAMFNNIPEGEQDAKAGQGKELNTLIAGDSPSQIKLNMLVAQVEQLMQQSGLSDQMAVEVTPEGVRILIQDGSDKFMFKRGQTQMQPYFEDLMLSLADLLAPLDNRFVISGHTDSAPFAGMKTTNWELSSLRALEARRALVVGGVDPNRVLQVAGYADQMLLNRDDPLAAANRRIELFILSEAGQDKLQRQHGLSSQKLMQAKSKAQGNQPRLRYE</sequence>
<keyword evidence="5 9" id="KW-1133">Transmembrane helix</keyword>
<dbReference type="CDD" id="cd07185">
    <property type="entry name" value="OmpA_C-like"/>
    <property type="match status" value="1"/>
</dbReference>